<dbReference type="InterPro" id="IPR013780">
    <property type="entry name" value="Glyco_hydro_b"/>
</dbReference>
<dbReference type="EnsemblPlants" id="Kaladp0018s0080.1.v1.1">
    <property type="protein sequence ID" value="Kaladp0018s0080.1.v1.1"/>
    <property type="gene ID" value="Kaladp0018s0080.v1.1"/>
</dbReference>
<comment type="cofactor">
    <cofactor evidence="2">
        <name>Ca(2+)</name>
        <dbReference type="ChEBI" id="CHEBI:29108"/>
    </cofactor>
</comment>
<dbReference type="GO" id="GO:0005975">
    <property type="term" value="P:carbohydrate metabolic process"/>
    <property type="evidence" value="ECO:0007669"/>
    <property type="project" value="InterPro"/>
</dbReference>
<keyword evidence="6 9" id="KW-0119">Carbohydrate metabolism</keyword>
<evidence type="ECO:0000256" key="9">
    <source>
        <dbReference type="RuleBase" id="RU361134"/>
    </source>
</evidence>
<dbReference type="Gene3D" id="2.60.40.1180">
    <property type="entry name" value="Golgi alpha-mannosidase II"/>
    <property type="match status" value="1"/>
</dbReference>
<dbReference type="PRINTS" id="PR00110">
    <property type="entry name" value="ALPHAAMYLASE"/>
</dbReference>
<dbReference type="GO" id="GO:0004556">
    <property type="term" value="F:alpha-amylase activity"/>
    <property type="evidence" value="ECO:0007669"/>
    <property type="project" value="UniProtKB-UniRule"/>
</dbReference>
<dbReference type="Gene3D" id="3.90.480.20">
    <property type="match status" value="1"/>
</dbReference>
<evidence type="ECO:0000256" key="3">
    <source>
        <dbReference type="ARBA" id="ARBA00008061"/>
    </source>
</evidence>
<evidence type="ECO:0000256" key="1">
    <source>
        <dbReference type="ARBA" id="ARBA00000548"/>
    </source>
</evidence>
<evidence type="ECO:0000256" key="6">
    <source>
        <dbReference type="ARBA" id="ARBA00023277"/>
    </source>
</evidence>
<dbReference type="Gene3D" id="3.20.20.80">
    <property type="entry name" value="Glycosidases"/>
    <property type="match status" value="1"/>
</dbReference>
<dbReference type="InterPro" id="IPR005117">
    <property type="entry name" value="NiRdtase/SiRdtase_haem-b_fer"/>
</dbReference>
<dbReference type="InterPro" id="IPR036136">
    <property type="entry name" value="Nit/Sulf_reduc_fer-like_dom_sf"/>
</dbReference>
<reference evidence="12" key="1">
    <citation type="submission" date="2021-01" db="UniProtKB">
        <authorList>
            <consortium name="EnsemblPlants"/>
        </authorList>
    </citation>
    <scope>IDENTIFICATION</scope>
</reference>
<evidence type="ECO:0000256" key="7">
    <source>
        <dbReference type="ARBA" id="ARBA00023295"/>
    </source>
</evidence>
<dbReference type="Proteomes" id="UP000594263">
    <property type="component" value="Unplaced"/>
</dbReference>
<protein>
    <recommendedName>
        <fullName evidence="4 9">Alpha-amylase</fullName>
        <ecNumber evidence="4 9">3.2.1.1</ecNumber>
    </recommendedName>
</protein>
<evidence type="ECO:0000256" key="2">
    <source>
        <dbReference type="ARBA" id="ARBA00001913"/>
    </source>
</evidence>
<sequence>MASSFALQPFLATRFKETRLFATTPAAAVEVEARADRLEPRVEERNGYWVLKEKFRQGLNPQEKVKIEKEPMTLAMEGGIMELAKMSIEELDKTKVSKDDVDVRLKWLGLFHRRKTQYGRFMMRLKLPNGVTTSAHTQYLASVIEKYGEEGCADITTRQNWQIRGVVLPDVPEIMKGLVEVGLTILQSGMDNVRNAVGNPLAGIDPWYLPGRLYDLDASKYGNKNDLKTLIGALHAGGIQVIADIVINHRTAEHKDERGIYCIFEGGTPDARLDWGPSFICSDDTKYSDGKGHPDSGAPYDAAPDIDHVNPQVQQELTDWLNWLRTEIGFDGWRFDFSKGYAPEYTKLYVGNTGVKFAVGEVWNSIDYGSDGKPAYNQDRHRGELAEWVKASGAGPLNAFDFTTKGILQAAVLGELGRLRDSNGRAPGLIGTLPENAVTFVDNHDTGSTQRLWPFPSDQVMLGYAYILTHPGTPTVFYDHYFDWGLKDQISKLISVRKRNGVKPGSALRILAADSDLYMAVVDEKVVMKIGPRLDLGGLLPAGAKLATSGNDYAVWEM</sequence>
<dbReference type="Pfam" id="PF07821">
    <property type="entry name" value="Alpha-amyl_C2"/>
    <property type="match status" value="1"/>
</dbReference>
<dbReference type="InterPro" id="IPR017853">
    <property type="entry name" value="GH"/>
</dbReference>
<proteinExistence type="inferred from homology"/>
<dbReference type="SUPFAM" id="SSF51011">
    <property type="entry name" value="Glycosyl hydrolase domain"/>
    <property type="match status" value="1"/>
</dbReference>
<dbReference type="Pfam" id="PF00128">
    <property type="entry name" value="Alpha-amylase"/>
    <property type="match status" value="1"/>
</dbReference>
<name>A0A7N0T1A3_KALFE</name>
<dbReference type="SMART" id="SM00642">
    <property type="entry name" value="Aamy"/>
    <property type="match status" value="1"/>
</dbReference>
<evidence type="ECO:0000313" key="12">
    <source>
        <dbReference type="EnsemblPlants" id="Kaladp0018s0080.1.v1.1"/>
    </source>
</evidence>
<dbReference type="InterPro" id="IPR012850">
    <property type="entry name" value="A-amylase_bs_C"/>
</dbReference>
<dbReference type="GO" id="GO:0005509">
    <property type="term" value="F:calcium ion binding"/>
    <property type="evidence" value="ECO:0007669"/>
    <property type="project" value="InterPro"/>
</dbReference>
<evidence type="ECO:0000259" key="10">
    <source>
        <dbReference type="SMART" id="SM00642"/>
    </source>
</evidence>
<dbReference type="EC" id="3.2.1.1" evidence="4 9"/>
<comment type="catalytic activity">
    <reaction evidence="1 9">
        <text>Endohydrolysis of (1-&gt;4)-alpha-D-glucosidic linkages in polysaccharides containing three or more (1-&gt;4)-alpha-linked D-glucose units.</text>
        <dbReference type="EC" id="3.2.1.1"/>
    </reaction>
</comment>
<comment type="similarity">
    <text evidence="3 8">Belongs to the glycosyl hydrolase 13 family.</text>
</comment>
<keyword evidence="13" id="KW-1185">Reference proteome</keyword>
<evidence type="ECO:0000259" key="11">
    <source>
        <dbReference type="SMART" id="SM00810"/>
    </source>
</evidence>
<evidence type="ECO:0000256" key="8">
    <source>
        <dbReference type="RuleBase" id="RU003615"/>
    </source>
</evidence>
<dbReference type="GO" id="GO:0016491">
    <property type="term" value="F:oxidoreductase activity"/>
    <property type="evidence" value="ECO:0007669"/>
    <property type="project" value="InterPro"/>
</dbReference>
<dbReference type="SUPFAM" id="SSF55124">
    <property type="entry name" value="Nitrite/Sulfite reductase N-terminal domain-like"/>
    <property type="match status" value="1"/>
</dbReference>
<dbReference type="InterPro" id="IPR006047">
    <property type="entry name" value="GH13_cat_dom"/>
</dbReference>
<feature type="domain" description="Glycosyl hydrolase family 13 catalytic" evidence="10">
    <location>
        <begin position="196"/>
        <end position="497"/>
    </location>
</feature>
<organism evidence="12 13">
    <name type="scientific">Kalanchoe fedtschenkoi</name>
    <name type="common">Lavender scallops</name>
    <name type="synonym">South American air plant</name>
    <dbReference type="NCBI Taxonomy" id="63787"/>
    <lineage>
        <taxon>Eukaryota</taxon>
        <taxon>Viridiplantae</taxon>
        <taxon>Streptophyta</taxon>
        <taxon>Embryophyta</taxon>
        <taxon>Tracheophyta</taxon>
        <taxon>Spermatophyta</taxon>
        <taxon>Magnoliopsida</taxon>
        <taxon>eudicotyledons</taxon>
        <taxon>Gunneridae</taxon>
        <taxon>Pentapetalae</taxon>
        <taxon>Saxifragales</taxon>
        <taxon>Crassulaceae</taxon>
        <taxon>Kalanchoe</taxon>
    </lineage>
</organism>
<keyword evidence="7 9" id="KW-0326">Glycosidase</keyword>
<dbReference type="AlphaFoldDB" id="A0A7N0T1A3"/>
<dbReference type="InterPro" id="IPR006046">
    <property type="entry name" value="Alpha_amylase"/>
</dbReference>
<accession>A0A7N0T1A3</accession>
<evidence type="ECO:0000256" key="4">
    <source>
        <dbReference type="ARBA" id="ARBA00012595"/>
    </source>
</evidence>
<dbReference type="OMA" id="CVVIMSN"/>
<keyword evidence="5 9" id="KW-0378">Hydrolase</keyword>
<dbReference type="PANTHER" id="PTHR43447">
    <property type="entry name" value="ALPHA-AMYLASE"/>
    <property type="match status" value="1"/>
</dbReference>
<evidence type="ECO:0000313" key="13">
    <source>
        <dbReference type="Proteomes" id="UP000594263"/>
    </source>
</evidence>
<feature type="domain" description="Alpha-amylase C-terminal beta-sheet" evidence="11">
    <location>
        <begin position="498"/>
        <end position="558"/>
    </location>
</feature>
<dbReference type="Pfam" id="PF03460">
    <property type="entry name" value="NIR_SIR_ferr"/>
    <property type="match status" value="1"/>
</dbReference>
<dbReference type="SUPFAM" id="SSF51445">
    <property type="entry name" value="(Trans)glycosidases"/>
    <property type="match status" value="1"/>
</dbReference>
<dbReference type="Gramene" id="Kaladp0018s0080.1.v1.1">
    <property type="protein sequence ID" value="Kaladp0018s0080.1.v1.1"/>
    <property type="gene ID" value="Kaladp0018s0080.v1.1"/>
</dbReference>
<evidence type="ECO:0000256" key="5">
    <source>
        <dbReference type="ARBA" id="ARBA00022801"/>
    </source>
</evidence>
<dbReference type="SMART" id="SM00810">
    <property type="entry name" value="Alpha-amyl_C2"/>
    <property type="match status" value="1"/>
</dbReference>
<dbReference type="CDD" id="cd11314">
    <property type="entry name" value="AmyAc_arch_bac_plant_AmyA"/>
    <property type="match status" value="1"/>
</dbReference>